<dbReference type="Proteomes" id="UP000772618">
    <property type="component" value="Unassembled WGS sequence"/>
</dbReference>
<name>A0ABS5VND1_9BACT</name>
<dbReference type="RefSeq" id="WP_254152918.1">
    <property type="nucleotide sequence ID" value="NZ_JAHESD010000010.1"/>
</dbReference>
<sequence length="522" mass="60664">MIQKTEKQALLDWEEFLEGIRNSTPVDINETEEEKAKRIAFLEKEGNEEEWFKYYFPKYSFAKPAKFHVESAKRFIYTKRIAQSRKWARGLSKSTRRMFEVFYLTFAKKFKTNMLLISKSEDNAVRLLSPYKGNLEANQRLINDYGVQEKPGSWSEYEFVTRGKCAFRAVGADQNPRGSRLDELRVTIIVFDDVDDDEVCRNPERVDQRFTWIQKAVLPTVDISGDYRIAFDNNVIAENCCTLRFAQYANDDETVNIRDEYGKSVWREKNSEADIDDMLRLLSYEAAQGEYFNNPISKGKVFTEMTYGKCPPMEDLPFVIIYADPSPSNKDKPSLKSKAKNSCKAVSIIGPLNLKYYLYKCFVDVTTNYTFIEWLYAARDYVVQQSKGKVQVYVYIENNTLQDPFYQQVLLPLIFEIGKERRDVLGVTPDDRDKPDKYFRIEGTLEPLNRLGQFIMNIEEKDDPHMKRMETQFLSVSPQSKTMDGPDSVEGGVHIAKNKVFITDEPGNGIMMVKRKTSSKRY</sequence>
<proteinExistence type="predicted"/>
<accession>A0ABS5VND1</accession>
<dbReference type="EMBL" id="JAHESD010000010">
    <property type="protein sequence ID" value="MBT1702948.1"/>
    <property type="molecule type" value="Genomic_DNA"/>
</dbReference>
<reference evidence="1 2" key="1">
    <citation type="submission" date="2021-05" db="EMBL/GenBank/DDBJ databases">
        <title>A Polyphasic approach of four new species of the genus Ohtaekwangia: Ohtaekwangia histidinii sp. nov., Ohtaekwangia cretensis sp. nov., Ohtaekwangia indiensis sp. nov., Ohtaekwangia reichenbachii sp. nov. from diverse environment.</title>
        <authorList>
            <person name="Octaviana S."/>
        </authorList>
    </citation>
    <scope>NUCLEOTIDE SEQUENCE [LARGE SCALE GENOMIC DNA]</scope>
    <source>
        <strain evidence="1 2">PWU20</strain>
    </source>
</reference>
<organism evidence="1 2">
    <name type="scientific">Chryseosolibacter indicus</name>
    <dbReference type="NCBI Taxonomy" id="2782351"/>
    <lineage>
        <taxon>Bacteria</taxon>
        <taxon>Pseudomonadati</taxon>
        <taxon>Bacteroidota</taxon>
        <taxon>Cytophagia</taxon>
        <taxon>Cytophagales</taxon>
        <taxon>Chryseotaleaceae</taxon>
        <taxon>Chryseosolibacter</taxon>
    </lineage>
</organism>
<evidence type="ECO:0008006" key="3">
    <source>
        <dbReference type="Google" id="ProtNLM"/>
    </source>
</evidence>
<evidence type="ECO:0000313" key="1">
    <source>
        <dbReference type="EMBL" id="MBT1702948.1"/>
    </source>
</evidence>
<evidence type="ECO:0000313" key="2">
    <source>
        <dbReference type="Proteomes" id="UP000772618"/>
    </source>
</evidence>
<protein>
    <recommendedName>
        <fullName evidence="3">Terminase</fullName>
    </recommendedName>
</protein>
<keyword evidence="2" id="KW-1185">Reference proteome</keyword>
<gene>
    <name evidence="1" type="ORF">KK060_06635</name>
</gene>
<comment type="caution">
    <text evidence="1">The sequence shown here is derived from an EMBL/GenBank/DDBJ whole genome shotgun (WGS) entry which is preliminary data.</text>
</comment>